<dbReference type="GeneID" id="25368253"/>
<organism evidence="2 3">
    <name type="scientific">Aureobasidium subglaciale (strain EXF-2481)</name>
    <name type="common">Aureobasidium pullulans var. subglaciale</name>
    <dbReference type="NCBI Taxonomy" id="1043005"/>
    <lineage>
        <taxon>Eukaryota</taxon>
        <taxon>Fungi</taxon>
        <taxon>Dikarya</taxon>
        <taxon>Ascomycota</taxon>
        <taxon>Pezizomycotina</taxon>
        <taxon>Dothideomycetes</taxon>
        <taxon>Dothideomycetidae</taxon>
        <taxon>Dothideales</taxon>
        <taxon>Saccotheciaceae</taxon>
        <taxon>Aureobasidium</taxon>
    </lineage>
</organism>
<keyword evidence="3" id="KW-1185">Reference proteome</keyword>
<feature type="compositionally biased region" description="Polar residues" evidence="1">
    <location>
        <begin position="19"/>
        <end position="30"/>
    </location>
</feature>
<dbReference type="STRING" id="1043005.A0A074YKH5"/>
<feature type="region of interest" description="Disordered" evidence="1">
    <location>
        <begin position="1"/>
        <end position="33"/>
    </location>
</feature>
<evidence type="ECO:0000256" key="1">
    <source>
        <dbReference type="SAM" id="MobiDB-lite"/>
    </source>
</evidence>
<feature type="compositionally biased region" description="Low complexity" evidence="1">
    <location>
        <begin position="186"/>
        <end position="200"/>
    </location>
</feature>
<evidence type="ECO:0008006" key="4">
    <source>
        <dbReference type="Google" id="ProtNLM"/>
    </source>
</evidence>
<dbReference type="HOGENOM" id="CLU_756456_0_0_1"/>
<dbReference type="Proteomes" id="UP000030641">
    <property type="component" value="Unassembled WGS sequence"/>
</dbReference>
<reference evidence="2 3" key="1">
    <citation type="journal article" date="2014" name="BMC Genomics">
        <title>Genome sequencing of four Aureobasidium pullulans varieties: biotechnological potential, stress tolerance, and description of new species.</title>
        <authorList>
            <person name="Gostin Ar C."/>
            <person name="Ohm R.A."/>
            <person name="Kogej T."/>
            <person name="Sonjak S."/>
            <person name="Turk M."/>
            <person name="Zajc J."/>
            <person name="Zalar P."/>
            <person name="Grube M."/>
            <person name="Sun H."/>
            <person name="Han J."/>
            <person name="Sharma A."/>
            <person name="Chiniquy J."/>
            <person name="Ngan C.Y."/>
            <person name="Lipzen A."/>
            <person name="Barry K."/>
            <person name="Grigoriev I.V."/>
            <person name="Gunde-Cimerman N."/>
        </authorList>
    </citation>
    <scope>NUCLEOTIDE SEQUENCE [LARGE SCALE GENOMIC DNA]</scope>
    <source>
        <strain evidence="2 3">EXF-2481</strain>
    </source>
</reference>
<dbReference type="RefSeq" id="XP_013347019.1">
    <property type="nucleotide sequence ID" value="XM_013491565.1"/>
</dbReference>
<gene>
    <name evidence="2" type="ORF">AUEXF2481DRAFT_471676</name>
</gene>
<evidence type="ECO:0000313" key="3">
    <source>
        <dbReference type="Proteomes" id="UP000030641"/>
    </source>
</evidence>
<sequence length="366" mass="40061">MTSGIGDLDGPLTLGTAGWNESSEGQSPNRGMSEVELGIGSLTDFPVPPSIIPGADINHDRVDFDPNNTGTSSPGSFDFESYFNTSDRGSGDDFLNTYDLDGMDIHSSIHQDEPFPFAAEICAQPTSIGVACMQPPKELETYDPNRLQVLEYEPESCVKDRDARDVSSNTIVGEAASAPTREQPCSPSSTEASSSYASHTRSLRSLTSRSSASSTSLCDCMAQATSLLEELEVIMTQGLTQPDHSLKVHRQAMSYTTDILDCTICRKSHSLITLLVLVAARLVEIISPMCETVSTNTQLKLGEYDVDPHEEWPELARCLISMQLGKLRDVLRRLWSVSDGPSYDMHRKMLSRACDGFRECWVDLKG</sequence>
<name>A0A074YKH5_AURSE</name>
<evidence type="ECO:0000313" key="2">
    <source>
        <dbReference type="EMBL" id="KEQ98165.1"/>
    </source>
</evidence>
<accession>A0A074YKH5</accession>
<dbReference type="AlphaFoldDB" id="A0A074YKH5"/>
<proteinExistence type="predicted"/>
<dbReference type="EMBL" id="KL584752">
    <property type="protein sequence ID" value="KEQ98165.1"/>
    <property type="molecule type" value="Genomic_DNA"/>
</dbReference>
<feature type="region of interest" description="Disordered" evidence="1">
    <location>
        <begin position="160"/>
        <end position="200"/>
    </location>
</feature>
<protein>
    <recommendedName>
        <fullName evidence="4">Aflatoxin regulatory protein domain-containing protein</fullName>
    </recommendedName>
</protein>
<dbReference type="InParanoid" id="A0A074YKH5"/>
<dbReference type="OrthoDB" id="10261408at2759"/>